<keyword evidence="3" id="KW-0813">Transport</keyword>
<organism evidence="7 8">
    <name type="scientific">Bradyrhizobium algeriense</name>
    <dbReference type="NCBI Taxonomy" id="634784"/>
    <lineage>
        <taxon>Bacteria</taxon>
        <taxon>Pseudomonadati</taxon>
        <taxon>Pseudomonadota</taxon>
        <taxon>Alphaproteobacteria</taxon>
        <taxon>Hyphomicrobiales</taxon>
        <taxon>Nitrobacteraceae</taxon>
        <taxon>Bradyrhizobium</taxon>
    </lineage>
</organism>
<accession>A0ABU8BCX4</accession>
<gene>
    <name evidence="7" type="ORF">V1286_003911</name>
</gene>
<dbReference type="RefSeq" id="WP_334481737.1">
    <property type="nucleotide sequence ID" value="NZ_JAZHRV010000001.1"/>
</dbReference>
<proteinExistence type="inferred from homology"/>
<evidence type="ECO:0000256" key="4">
    <source>
        <dbReference type="ARBA" id="ARBA00022729"/>
    </source>
</evidence>
<dbReference type="SUPFAM" id="SSF53850">
    <property type="entry name" value="Periplasmic binding protein-like II"/>
    <property type="match status" value="1"/>
</dbReference>
<dbReference type="Proteomes" id="UP001364224">
    <property type="component" value="Unassembled WGS sequence"/>
</dbReference>
<comment type="similarity">
    <text evidence="2">Belongs to the bacterial solute-binding protein 5 family.</text>
</comment>
<dbReference type="PANTHER" id="PTHR30290:SF10">
    <property type="entry name" value="PERIPLASMIC OLIGOPEPTIDE-BINDING PROTEIN-RELATED"/>
    <property type="match status" value="1"/>
</dbReference>
<keyword evidence="4 5" id="KW-0732">Signal</keyword>
<dbReference type="CDD" id="cd08512">
    <property type="entry name" value="PBP2_NikA_DppA_OppA_like_7"/>
    <property type="match status" value="1"/>
</dbReference>
<dbReference type="PANTHER" id="PTHR30290">
    <property type="entry name" value="PERIPLASMIC BINDING COMPONENT OF ABC TRANSPORTER"/>
    <property type="match status" value="1"/>
</dbReference>
<evidence type="ECO:0000256" key="3">
    <source>
        <dbReference type="ARBA" id="ARBA00022448"/>
    </source>
</evidence>
<dbReference type="Pfam" id="PF00496">
    <property type="entry name" value="SBP_bac_5"/>
    <property type="match status" value="1"/>
</dbReference>
<evidence type="ECO:0000256" key="5">
    <source>
        <dbReference type="SAM" id="SignalP"/>
    </source>
</evidence>
<protein>
    <submittedName>
        <fullName evidence="7">Peptide/nickel transport system substrate-binding protein</fullName>
    </submittedName>
</protein>
<evidence type="ECO:0000313" key="7">
    <source>
        <dbReference type="EMBL" id="MEH2556382.1"/>
    </source>
</evidence>
<sequence>MMTDRGVSLKLLIGVACLLSAPVVAQAQTRAETLRQVTGNNINTLDPSTPGATREAFGVSTSTYDRLVAFDRKREAGVWVFDRTKIRGELAESYEVSPDGLKITFKLRDAKWHDGTPITADDVKWSLDRAVSAKSLSKGQLGTGSLTTPEQFIVVDARTIAVTLPKPDRLALSNLATPLAPIFNSKLARQHATSEDPWAQEWLKTNTAGGGAYTIEIFKPGEQVVLRRNDDWKSGRGGQLPFFKRVIEQTVPEPATRANLIEKGDADIATDLQASDVLALQSRGKLRVDSTPQSNGFTMVAFNTRMAPFDNVKVRQAIAAALPYDSMLEAAIFKRGFALFGASWTEPPTGDFPQAMPTRTDLVKAKQLLAEAGVAAGFKTTFTINVGSAAITEPMAALIKESLAKIGIEVDIQKLPDAQMSTAITDKRLPFFTEGSTAWLPTTDYFFRNFFTGDQRWNYSSWNNAGVTELGAKARFELDPAKYEEMSKQMIAEYVKEMPLVLLWQANQDAVMAPNLDGYTYWFHRQLDFRDLSRKQ</sequence>
<feature type="signal peptide" evidence="5">
    <location>
        <begin position="1"/>
        <end position="27"/>
    </location>
</feature>
<comment type="subcellular location">
    <subcellularLocation>
        <location evidence="1">Periplasm</location>
    </subcellularLocation>
</comment>
<evidence type="ECO:0000259" key="6">
    <source>
        <dbReference type="Pfam" id="PF00496"/>
    </source>
</evidence>
<keyword evidence="8" id="KW-1185">Reference proteome</keyword>
<dbReference type="InterPro" id="IPR039424">
    <property type="entry name" value="SBP_5"/>
</dbReference>
<evidence type="ECO:0000256" key="1">
    <source>
        <dbReference type="ARBA" id="ARBA00004418"/>
    </source>
</evidence>
<dbReference type="EMBL" id="JAZHRV010000001">
    <property type="protein sequence ID" value="MEH2556382.1"/>
    <property type="molecule type" value="Genomic_DNA"/>
</dbReference>
<dbReference type="PIRSF" id="PIRSF002741">
    <property type="entry name" value="MppA"/>
    <property type="match status" value="1"/>
</dbReference>
<evidence type="ECO:0000313" key="8">
    <source>
        <dbReference type="Proteomes" id="UP001364224"/>
    </source>
</evidence>
<comment type="caution">
    <text evidence="7">The sequence shown here is derived from an EMBL/GenBank/DDBJ whole genome shotgun (WGS) entry which is preliminary data.</text>
</comment>
<reference evidence="7 8" key="1">
    <citation type="submission" date="2024-02" db="EMBL/GenBank/DDBJ databases">
        <title>Adaptive strategies in a cosmopolitan and abundant soil bacterium.</title>
        <authorList>
            <person name="Carini P."/>
        </authorList>
    </citation>
    <scope>NUCLEOTIDE SEQUENCE [LARGE SCALE GENOMIC DNA]</scope>
    <source>
        <strain evidence="7 8">AZCC 1608</strain>
    </source>
</reference>
<dbReference type="InterPro" id="IPR000914">
    <property type="entry name" value="SBP_5_dom"/>
</dbReference>
<name>A0ABU8BCX4_9BRAD</name>
<dbReference type="Gene3D" id="3.90.76.10">
    <property type="entry name" value="Dipeptide-binding Protein, Domain 1"/>
    <property type="match status" value="1"/>
</dbReference>
<feature type="domain" description="Solute-binding protein family 5" evidence="6">
    <location>
        <begin position="85"/>
        <end position="455"/>
    </location>
</feature>
<dbReference type="InterPro" id="IPR030678">
    <property type="entry name" value="Peptide/Ni-bd"/>
</dbReference>
<dbReference type="Gene3D" id="3.40.190.10">
    <property type="entry name" value="Periplasmic binding protein-like II"/>
    <property type="match status" value="1"/>
</dbReference>
<evidence type="ECO:0000256" key="2">
    <source>
        <dbReference type="ARBA" id="ARBA00005695"/>
    </source>
</evidence>
<dbReference type="Gene3D" id="3.10.105.10">
    <property type="entry name" value="Dipeptide-binding Protein, Domain 3"/>
    <property type="match status" value="1"/>
</dbReference>
<feature type="chain" id="PRO_5045884395" evidence="5">
    <location>
        <begin position="28"/>
        <end position="536"/>
    </location>
</feature>